<feature type="region of interest" description="Disordered" evidence="5">
    <location>
        <begin position="180"/>
        <end position="322"/>
    </location>
</feature>
<feature type="compositionally biased region" description="Basic and acidic residues" evidence="5">
    <location>
        <begin position="229"/>
        <end position="241"/>
    </location>
</feature>
<dbReference type="PANTHER" id="PTHR12565">
    <property type="entry name" value="STEROL REGULATORY ELEMENT-BINDING PROTEIN"/>
    <property type="match status" value="1"/>
</dbReference>
<evidence type="ECO:0000256" key="1">
    <source>
        <dbReference type="ARBA" id="ARBA00004123"/>
    </source>
</evidence>
<dbReference type="Pfam" id="PF00010">
    <property type="entry name" value="HLH"/>
    <property type="match status" value="1"/>
</dbReference>
<feature type="domain" description="BHLH" evidence="6">
    <location>
        <begin position="333"/>
        <end position="383"/>
    </location>
</feature>
<dbReference type="PANTHER" id="PTHR12565:SF458">
    <property type="entry name" value="TRANSCRIPTION FACTOR BHLH49"/>
    <property type="match status" value="1"/>
</dbReference>
<dbReference type="SUPFAM" id="SSF47459">
    <property type="entry name" value="HLH, helix-loop-helix DNA-binding domain"/>
    <property type="match status" value="1"/>
</dbReference>
<evidence type="ECO:0000256" key="5">
    <source>
        <dbReference type="SAM" id="MobiDB-lite"/>
    </source>
</evidence>
<organism evidence="7 9">
    <name type="scientific">Arachis duranensis</name>
    <name type="common">Wild peanut</name>
    <dbReference type="NCBI Taxonomy" id="130453"/>
    <lineage>
        <taxon>Eukaryota</taxon>
        <taxon>Viridiplantae</taxon>
        <taxon>Streptophyta</taxon>
        <taxon>Embryophyta</taxon>
        <taxon>Tracheophyta</taxon>
        <taxon>Spermatophyta</taxon>
        <taxon>Magnoliopsida</taxon>
        <taxon>eudicotyledons</taxon>
        <taxon>Gunneridae</taxon>
        <taxon>Pentapetalae</taxon>
        <taxon>rosids</taxon>
        <taxon>fabids</taxon>
        <taxon>Fabales</taxon>
        <taxon>Fabaceae</taxon>
        <taxon>Papilionoideae</taxon>
        <taxon>50 kb inversion clade</taxon>
        <taxon>dalbergioids sensu lato</taxon>
        <taxon>Dalbergieae</taxon>
        <taxon>Pterocarpus clade</taxon>
        <taxon>Arachis</taxon>
    </lineage>
</organism>
<dbReference type="RefSeq" id="XP_020993044.1">
    <property type="nucleotide sequence ID" value="XM_021137385.2"/>
</dbReference>
<evidence type="ECO:0000259" key="6">
    <source>
        <dbReference type="PROSITE" id="PS50888"/>
    </source>
</evidence>
<reference evidence="8 9" key="2">
    <citation type="submission" date="2025-04" db="UniProtKB">
        <authorList>
            <consortium name="RefSeq"/>
        </authorList>
    </citation>
    <scope>IDENTIFICATION</scope>
    <source>
        <tissue evidence="8 9">Whole plant</tissue>
    </source>
</reference>
<dbReference type="SMART" id="SM00353">
    <property type="entry name" value="HLH"/>
    <property type="match status" value="1"/>
</dbReference>
<evidence type="ECO:0000313" key="10">
    <source>
        <dbReference type="RefSeq" id="XP_052112146.1"/>
    </source>
</evidence>
<gene>
    <name evidence="8 9" type="primary">LOC107477158</name>
    <name evidence="10 11" type="synonym">LOC127743943</name>
</gene>
<feature type="compositionally biased region" description="Basic and acidic residues" evidence="5">
    <location>
        <begin position="185"/>
        <end position="220"/>
    </location>
</feature>
<dbReference type="RefSeq" id="XP_020993049.1">
    <property type="nucleotide sequence ID" value="XM_021137390.2"/>
</dbReference>
<dbReference type="PROSITE" id="PS50888">
    <property type="entry name" value="BHLH"/>
    <property type="match status" value="1"/>
</dbReference>
<evidence type="ECO:0000256" key="4">
    <source>
        <dbReference type="ARBA" id="ARBA00023242"/>
    </source>
</evidence>
<dbReference type="GeneID" id="107477158"/>
<dbReference type="FunFam" id="4.10.280.10:FF:000002">
    <property type="entry name" value="Basic helix-loop-helix transcription factor"/>
    <property type="match status" value="1"/>
</dbReference>
<dbReference type="RefSeq" id="XP_052112146.1">
    <property type="nucleotide sequence ID" value="XM_052256186.1"/>
</dbReference>
<evidence type="ECO:0000313" key="7">
    <source>
        <dbReference type="Proteomes" id="UP000515211"/>
    </source>
</evidence>
<keyword evidence="2" id="KW-0805">Transcription regulation</keyword>
<evidence type="ECO:0000313" key="9">
    <source>
        <dbReference type="RefSeq" id="XP_020993049.1"/>
    </source>
</evidence>
<dbReference type="InterPro" id="IPR024097">
    <property type="entry name" value="bHLH_ZIP_TF"/>
</dbReference>
<dbReference type="RefSeq" id="XP_052112148.1">
    <property type="nucleotide sequence ID" value="XM_052256188.1"/>
</dbReference>
<dbReference type="CDD" id="cd18919">
    <property type="entry name" value="bHLH_AtBPE_like"/>
    <property type="match status" value="1"/>
</dbReference>
<keyword evidence="4" id="KW-0539">Nucleus</keyword>
<dbReference type="GO" id="GO:0046983">
    <property type="term" value="F:protein dimerization activity"/>
    <property type="evidence" value="ECO:0007669"/>
    <property type="project" value="InterPro"/>
</dbReference>
<dbReference type="AlphaFoldDB" id="A0A6P5N9L6"/>
<reference evidence="7" key="1">
    <citation type="journal article" date="2016" name="Nat. Genet.">
        <title>The genome sequences of Arachis duranensis and Arachis ipaensis, the diploid ancestors of cultivated peanut.</title>
        <authorList>
            <person name="Bertioli D.J."/>
            <person name="Cannon S.B."/>
            <person name="Froenicke L."/>
            <person name="Huang G."/>
            <person name="Farmer A.D."/>
            <person name="Cannon E.K."/>
            <person name="Liu X."/>
            <person name="Gao D."/>
            <person name="Clevenger J."/>
            <person name="Dash S."/>
            <person name="Ren L."/>
            <person name="Moretzsohn M.C."/>
            <person name="Shirasawa K."/>
            <person name="Huang W."/>
            <person name="Vidigal B."/>
            <person name="Abernathy B."/>
            <person name="Chu Y."/>
            <person name="Niederhuth C.E."/>
            <person name="Umale P."/>
            <person name="Araujo A.C."/>
            <person name="Kozik A."/>
            <person name="Kim K.D."/>
            <person name="Burow M.D."/>
            <person name="Varshney R.K."/>
            <person name="Wang X."/>
            <person name="Zhang X."/>
            <person name="Barkley N."/>
            <person name="Guimaraes P.M."/>
            <person name="Isobe S."/>
            <person name="Guo B."/>
            <person name="Liao B."/>
            <person name="Stalker H.T."/>
            <person name="Schmitz R.J."/>
            <person name="Scheffler B.E."/>
            <person name="Leal-Bertioli S.C."/>
            <person name="Xun X."/>
            <person name="Jackson S.A."/>
            <person name="Michelmore R."/>
            <person name="Ozias-Akins P."/>
        </authorList>
    </citation>
    <scope>NUCLEOTIDE SEQUENCE [LARGE SCALE GENOMIC DNA]</scope>
    <source>
        <strain evidence="7">cv. V14167</strain>
    </source>
</reference>
<feature type="region of interest" description="Disordered" evidence="5">
    <location>
        <begin position="500"/>
        <end position="524"/>
    </location>
</feature>
<feature type="compositionally biased region" description="Basic and acidic residues" evidence="5">
    <location>
        <begin position="264"/>
        <end position="275"/>
    </location>
</feature>
<dbReference type="InterPro" id="IPR011598">
    <property type="entry name" value="bHLH_dom"/>
</dbReference>
<evidence type="ECO:0000256" key="3">
    <source>
        <dbReference type="ARBA" id="ARBA00023163"/>
    </source>
</evidence>
<evidence type="ECO:0000313" key="11">
    <source>
        <dbReference type="RefSeq" id="XP_052112148.1"/>
    </source>
</evidence>
<evidence type="ECO:0000256" key="2">
    <source>
        <dbReference type="ARBA" id="ARBA00023015"/>
    </source>
</evidence>
<dbReference type="GO" id="GO:0003700">
    <property type="term" value="F:DNA-binding transcription factor activity"/>
    <property type="evidence" value="ECO:0007669"/>
    <property type="project" value="TreeGrafter"/>
</dbReference>
<name>A0A6P5N9L6_ARADU</name>
<dbReference type="KEGG" id="adu:127743943"/>
<keyword evidence="3" id="KW-0804">Transcription</keyword>
<comment type="subcellular location">
    <subcellularLocation>
        <location evidence="1">Nucleus</location>
    </subcellularLocation>
</comment>
<dbReference type="GO" id="GO:0005634">
    <property type="term" value="C:nucleus"/>
    <property type="evidence" value="ECO:0007669"/>
    <property type="project" value="UniProtKB-SubCell"/>
</dbReference>
<sequence length="524" mass="56762">MGDRENFEVDRDRDRVNYSTSMASDWRFGVGNFANSMVDSYVTNFWDHPNSQNLGFCDINGGSSNMNVIGKDGFGYGRGSHDHRTLEMGWNHASSVLKGDNNAFLPNGPAMLPQSLSQFPSDSGFIERAARLSCFGAGNSVDMVNSFGIPQSMNLYARIGGTMQGTGDALLGHGLRSAALGGQSHKSDPNVVEDAKDDKEMTLQDDKRSENLAVSHDEGKQALGGSANESDRAESSGRDDSPMLECTSGEPSNKGLSSKKRKRIGLDADKDKVDGSPEQPGAAVKENSGSRQQKGEQQPTPSTKGSGKNAKQGSQASDSPKEEYIHVRARRGQATNSHSLAERVRREKISERMKFLQDLVPGCSKVTGKAVMLDEIINYVQSLQRQVEFLSMKLATVNPRMDFNIEGLLAKEVSLLILQQRAGTSSAHGFPPELSMAFPPLHPSRPGLIHSTLPSMANSSDILRRTLQPNLAHLSGGFKDPNQLPEVWDDELHNVVQMTFPTSAPPSCQDLDGSAPSGQTKTEP</sequence>
<proteinExistence type="predicted"/>
<dbReference type="Proteomes" id="UP000515211">
    <property type="component" value="Chromosome 1"/>
</dbReference>
<keyword evidence="7" id="KW-1185">Reference proteome</keyword>
<accession>A0A6P5N9L6</accession>
<evidence type="ECO:0000313" key="8">
    <source>
        <dbReference type="RefSeq" id="XP_020993044.1"/>
    </source>
</evidence>
<dbReference type="InterPro" id="IPR036638">
    <property type="entry name" value="HLH_DNA-bd_sf"/>
</dbReference>
<protein>
    <submittedName>
        <fullName evidence="8 9">Transcription factor bHLH49 isoform X1</fullName>
    </submittedName>
</protein>
<dbReference type="Gene3D" id="4.10.280.10">
    <property type="entry name" value="Helix-loop-helix DNA-binding domain"/>
    <property type="match status" value="1"/>
</dbReference>
<feature type="compositionally biased region" description="Polar residues" evidence="5">
    <location>
        <begin position="287"/>
        <end position="318"/>
    </location>
</feature>